<dbReference type="Pfam" id="PF02656">
    <property type="entry name" value="DUF202"/>
    <property type="match status" value="1"/>
</dbReference>
<evidence type="ECO:0000313" key="8">
    <source>
        <dbReference type="EMBL" id="MBB3664689.1"/>
    </source>
</evidence>
<dbReference type="Proteomes" id="UP000564573">
    <property type="component" value="Unassembled WGS sequence"/>
</dbReference>
<keyword evidence="4 6" id="KW-1133">Transmembrane helix</keyword>
<dbReference type="InterPro" id="IPR003807">
    <property type="entry name" value="DUF202"/>
</dbReference>
<name>A0A839XRS2_9PSEU</name>
<sequence>MTSSTATGRAQDGSEPDYRFTLANERTFLAWTRTALALTAGGLAVVQLLPEAAVDAVRYGFGAGLTGVGGAIPLIALRRWRRVQAAMRRDADLPDTRLPQLLAIVLLAGAAAVLGLIMMPASS</sequence>
<keyword evidence="5 6" id="KW-0472">Membrane</keyword>
<evidence type="ECO:0000259" key="7">
    <source>
        <dbReference type="Pfam" id="PF02656"/>
    </source>
</evidence>
<evidence type="ECO:0000313" key="9">
    <source>
        <dbReference type="Proteomes" id="UP000564573"/>
    </source>
</evidence>
<reference evidence="8 9" key="1">
    <citation type="submission" date="2020-08" db="EMBL/GenBank/DDBJ databases">
        <title>Sequencing the genomes of 1000 actinobacteria strains.</title>
        <authorList>
            <person name="Klenk H.-P."/>
        </authorList>
    </citation>
    <scope>NUCLEOTIDE SEQUENCE [LARGE SCALE GENOMIC DNA]</scope>
    <source>
        <strain evidence="8 9">DSM 45267</strain>
    </source>
</reference>
<feature type="domain" description="DUF202" evidence="7">
    <location>
        <begin position="19"/>
        <end position="85"/>
    </location>
</feature>
<dbReference type="PANTHER" id="PTHR34187:SF2">
    <property type="entry name" value="DUF202 DOMAIN-CONTAINING PROTEIN"/>
    <property type="match status" value="1"/>
</dbReference>
<evidence type="ECO:0000256" key="5">
    <source>
        <dbReference type="ARBA" id="ARBA00023136"/>
    </source>
</evidence>
<comment type="caution">
    <text evidence="8">The sequence shown here is derived from an EMBL/GenBank/DDBJ whole genome shotgun (WGS) entry which is preliminary data.</text>
</comment>
<dbReference type="AlphaFoldDB" id="A0A839XRS2"/>
<dbReference type="PANTHER" id="PTHR34187">
    <property type="entry name" value="FGR18P"/>
    <property type="match status" value="1"/>
</dbReference>
<keyword evidence="9" id="KW-1185">Reference proteome</keyword>
<evidence type="ECO:0000256" key="6">
    <source>
        <dbReference type="SAM" id="Phobius"/>
    </source>
</evidence>
<feature type="transmembrane region" description="Helical" evidence="6">
    <location>
        <begin position="98"/>
        <end position="119"/>
    </location>
</feature>
<feature type="transmembrane region" description="Helical" evidence="6">
    <location>
        <begin position="28"/>
        <end position="50"/>
    </location>
</feature>
<evidence type="ECO:0000256" key="4">
    <source>
        <dbReference type="ARBA" id="ARBA00022989"/>
    </source>
</evidence>
<organism evidence="8 9">
    <name type="scientific">Prauserella sediminis</name>
    <dbReference type="NCBI Taxonomy" id="577680"/>
    <lineage>
        <taxon>Bacteria</taxon>
        <taxon>Bacillati</taxon>
        <taxon>Actinomycetota</taxon>
        <taxon>Actinomycetes</taxon>
        <taxon>Pseudonocardiales</taxon>
        <taxon>Pseudonocardiaceae</taxon>
        <taxon>Prauserella</taxon>
        <taxon>Prauserella salsuginis group</taxon>
    </lineage>
</organism>
<gene>
    <name evidence="8" type="ORF">FB384_003593</name>
</gene>
<evidence type="ECO:0000256" key="3">
    <source>
        <dbReference type="ARBA" id="ARBA00022692"/>
    </source>
</evidence>
<comment type="subcellular location">
    <subcellularLocation>
        <location evidence="1">Cell membrane</location>
        <topology evidence="1">Multi-pass membrane protein</topology>
    </subcellularLocation>
</comment>
<evidence type="ECO:0000256" key="1">
    <source>
        <dbReference type="ARBA" id="ARBA00004651"/>
    </source>
</evidence>
<feature type="transmembrane region" description="Helical" evidence="6">
    <location>
        <begin position="56"/>
        <end position="77"/>
    </location>
</feature>
<accession>A0A839XRS2</accession>
<dbReference type="RefSeq" id="WP_183784576.1">
    <property type="nucleotide sequence ID" value="NZ_JACIBS010000001.1"/>
</dbReference>
<evidence type="ECO:0000256" key="2">
    <source>
        <dbReference type="ARBA" id="ARBA00022475"/>
    </source>
</evidence>
<protein>
    <submittedName>
        <fullName evidence="8">Putative membrane protein</fullName>
    </submittedName>
</protein>
<dbReference type="InterPro" id="IPR052053">
    <property type="entry name" value="IM_YidH-like"/>
</dbReference>
<keyword evidence="3 6" id="KW-0812">Transmembrane</keyword>
<dbReference type="GO" id="GO:0005886">
    <property type="term" value="C:plasma membrane"/>
    <property type="evidence" value="ECO:0007669"/>
    <property type="project" value="UniProtKB-SubCell"/>
</dbReference>
<keyword evidence="2" id="KW-1003">Cell membrane</keyword>
<proteinExistence type="predicted"/>
<dbReference type="EMBL" id="JACIBS010000001">
    <property type="protein sequence ID" value="MBB3664689.1"/>
    <property type="molecule type" value="Genomic_DNA"/>
</dbReference>